<protein>
    <submittedName>
        <fullName evidence="7">Clathrin adaptor, mu subunit</fullName>
    </submittedName>
</protein>
<dbReference type="InParanoid" id="A0A1D2VRH7"/>
<dbReference type="GO" id="GO:0030659">
    <property type="term" value="C:cytoplasmic vesicle membrane"/>
    <property type="evidence" value="ECO:0007669"/>
    <property type="project" value="UniProtKB-SubCell"/>
</dbReference>
<keyword evidence="3" id="KW-0472">Membrane</keyword>
<evidence type="ECO:0000259" key="6">
    <source>
        <dbReference type="PROSITE" id="PS51072"/>
    </source>
</evidence>
<sequence>MIDPFVNLTDDLVICHHTEKNLVFYLVCQSKITNDFYFKNNSGESDFETQSETDSDDDDDDDEEEEDDDDDANDDDDDDDDVYEYQVENPNGKHNDKKSVNNSNQQYQEYEETDIGSNISVTNYDYNDAKSIKKNLKKKNKDHLQIKNYNSPNPLLPFVFFKRLIEVMENYFGKPLNPLKLEANYDILCLLINEMIQDGFPFITDLNQLRDIVQLEGLLSKFISSTTSQISKVTTTAPYNSNVKSFSSKNFESTIPWRRQNVKYTNNELFVDIIESIDILMSAPSKKKNKKTVTNFNGSSAFYNSTLNDYDNFNASKPLMATIQGQIQLTCHLSGIPDLQMVLNLNGHDFDNILPSFHPCISVQNWLQRPGILSFIPPDGKSILMNYEIDLLNNPNQHYSKNIGLINIDYKTGLGLNSNEFEIKVFINKFKTVRSIDNFKINIDCELIKSKISSIKIIRLSQGDFQFSSNGKNEWVFDKSLIPGINPIFRGTIISNDDNQFENNHDASNFSKSNSINKMEKPLFPTFISASYSYKGCIPSGVKVESLKILNARGLGENIKPYKGVKYITTTDNYICR</sequence>
<dbReference type="SUPFAM" id="SSF64356">
    <property type="entry name" value="SNARE-like"/>
    <property type="match status" value="1"/>
</dbReference>
<dbReference type="EMBL" id="KV454475">
    <property type="protein sequence ID" value="ODV64200.1"/>
    <property type="molecule type" value="Genomic_DNA"/>
</dbReference>
<dbReference type="PANTHER" id="PTHR10529">
    <property type="entry name" value="AP COMPLEX SUBUNIT MU"/>
    <property type="match status" value="1"/>
</dbReference>
<dbReference type="InterPro" id="IPR050431">
    <property type="entry name" value="Adaptor_comp_med_subunit"/>
</dbReference>
<dbReference type="Pfam" id="PF00928">
    <property type="entry name" value="Adap_comp_sub"/>
    <property type="match status" value="1"/>
</dbReference>
<dbReference type="FunCoup" id="A0A1D2VRH7">
    <property type="interactions" value="141"/>
</dbReference>
<evidence type="ECO:0000256" key="2">
    <source>
        <dbReference type="ARBA" id="ARBA00022448"/>
    </source>
</evidence>
<feature type="region of interest" description="Disordered" evidence="5">
    <location>
        <begin position="41"/>
        <end position="101"/>
    </location>
</feature>
<dbReference type="SUPFAM" id="SSF49447">
    <property type="entry name" value="Second domain of Mu2 adaptin subunit (ap50) of ap2 adaptor"/>
    <property type="match status" value="1"/>
</dbReference>
<dbReference type="RefSeq" id="XP_020050507.1">
    <property type="nucleotide sequence ID" value="XM_020190189.1"/>
</dbReference>
<dbReference type="OrthoDB" id="870at2759"/>
<evidence type="ECO:0000256" key="5">
    <source>
        <dbReference type="SAM" id="MobiDB-lite"/>
    </source>
</evidence>
<keyword evidence="4" id="KW-0968">Cytoplasmic vesicle</keyword>
<evidence type="ECO:0000256" key="3">
    <source>
        <dbReference type="ARBA" id="ARBA00023136"/>
    </source>
</evidence>
<evidence type="ECO:0000256" key="4">
    <source>
        <dbReference type="ARBA" id="ARBA00023329"/>
    </source>
</evidence>
<evidence type="ECO:0000313" key="7">
    <source>
        <dbReference type="EMBL" id="ODV64200.1"/>
    </source>
</evidence>
<proteinExistence type="predicted"/>
<dbReference type="PROSITE" id="PS51072">
    <property type="entry name" value="MHD"/>
    <property type="match status" value="1"/>
</dbReference>
<dbReference type="InterPro" id="IPR036168">
    <property type="entry name" value="AP2_Mu_C_sf"/>
</dbReference>
<keyword evidence="2" id="KW-0813">Transport</keyword>
<dbReference type="CDD" id="cd09252">
    <property type="entry name" value="AP-3_Mu3_Cterm"/>
    <property type="match status" value="1"/>
</dbReference>
<dbReference type="GO" id="GO:0030117">
    <property type="term" value="C:membrane coat"/>
    <property type="evidence" value="ECO:0007669"/>
    <property type="project" value="UniProtKB-ARBA"/>
</dbReference>
<accession>A0A1D2VRH7</accession>
<dbReference type="InterPro" id="IPR028565">
    <property type="entry name" value="MHD"/>
</dbReference>
<dbReference type="Gene3D" id="2.60.40.1170">
    <property type="entry name" value="Mu homology domain, subdomain B"/>
    <property type="match status" value="2"/>
</dbReference>
<evidence type="ECO:0000313" key="8">
    <source>
        <dbReference type="Proteomes" id="UP000095038"/>
    </source>
</evidence>
<feature type="domain" description="MHD" evidence="6">
    <location>
        <begin position="296"/>
        <end position="577"/>
    </location>
</feature>
<dbReference type="Gene3D" id="3.30.450.60">
    <property type="match status" value="1"/>
</dbReference>
<dbReference type="Proteomes" id="UP000095038">
    <property type="component" value="Unassembled WGS sequence"/>
</dbReference>
<reference evidence="8" key="1">
    <citation type="submission" date="2016-05" db="EMBL/GenBank/DDBJ databases">
        <title>Comparative genomics of biotechnologically important yeasts.</title>
        <authorList>
            <consortium name="DOE Joint Genome Institute"/>
            <person name="Riley R."/>
            <person name="Haridas S."/>
            <person name="Wolfe K.H."/>
            <person name="Lopes M.R."/>
            <person name="Hittinger C.T."/>
            <person name="Goker M."/>
            <person name="Salamov A."/>
            <person name="Wisecaver J."/>
            <person name="Long T.M."/>
            <person name="Aerts A.L."/>
            <person name="Barry K."/>
            <person name="Choi C."/>
            <person name="Clum A."/>
            <person name="Coughlan A.Y."/>
            <person name="Deshpande S."/>
            <person name="Douglass A.P."/>
            <person name="Hanson S.J."/>
            <person name="Klenk H.-P."/>
            <person name="Labutti K."/>
            <person name="Lapidus A."/>
            <person name="Lindquist E."/>
            <person name="Lipzen A."/>
            <person name="Meier-Kolthoff J.P."/>
            <person name="Ohm R.A."/>
            <person name="Otillar R.P."/>
            <person name="Pangilinan J."/>
            <person name="Peng Y."/>
            <person name="Rokas A."/>
            <person name="Rosa C.A."/>
            <person name="Scheuner C."/>
            <person name="Sibirny A.A."/>
            <person name="Slot J.C."/>
            <person name="Stielow J.B."/>
            <person name="Sun H."/>
            <person name="Kurtzman C.P."/>
            <person name="Blackwell M."/>
            <person name="Grigoriev I.V."/>
            <person name="Jeffries T.W."/>
        </authorList>
    </citation>
    <scope>NUCLEOTIDE SEQUENCE [LARGE SCALE GENOMIC DNA]</scope>
    <source>
        <strain evidence="8">DSM 1968</strain>
    </source>
</reference>
<feature type="compositionally biased region" description="Acidic residues" evidence="5">
    <location>
        <begin position="45"/>
        <end position="83"/>
    </location>
</feature>
<dbReference type="InterPro" id="IPR011012">
    <property type="entry name" value="Longin-like_dom_sf"/>
</dbReference>
<organism evidence="7 8">
    <name type="scientific">Ascoidea rubescens DSM 1968</name>
    <dbReference type="NCBI Taxonomy" id="1344418"/>
    <lineage>
        <taxon>Eukaryota</taxon>
        <taxon>Fungi</taxon>
        <taxon>Dikarya</taxon>
        <taxon>Ascomycota</taxon>
        <taxon>Saccharomycotina</taxon>
        <taxon>Saccharomycetes</taxon>
        <taxon>Ascoideaceae</taxon>
        <taxon>Ascoidea</taxon>
    </lineage>
</organism>
<dbReference type="GeneID" id="30963825"/>
<dbReference type="STRING" id="1344418.A0A1D2VRH7"/>
<comment type="subcellular location">
    <subcellularLocation>
        <location evidence="1">Cytoplasmic vesicle membrane</location>
    </subcellularLocation>
</comment>
<gene>
    <name evidence="7" type="ORF">ASCRUDRAFT_30450</name>
</gene>
<evidence type="ECO:0000256" key="1">
    <source>
        <dbReference type="ARBA" id="ARBA00004156"/>
    </source>
</evidence>
<keyword evidence="8" id="KW-1185">Reference proteome</keyword>
<name>A0A1D2VRH7_9ASCO</name>
<dbReference type="AlphaFoldDB" id="A0A1D2VRH7"/>